<dbReference type="Gene3D" id="3.40.630.30">
    <property type="match status" value="1"/>
</dbReference>
<accession>A0A9X7UZU0</accession>
<dbReference type="InterPro" id="IPR000182">
    <property type="entry name" value="GNAT_dom"/>
</dbReference>
<dbReference type="InterPro" id="IPR016181">
    <property type="entry name" value="Acyl_CoA_acyltransferase"/>
</dbReference>
<dbReference type="Pfam" id="PF13302">
    <property type="entry name" value="Acetyltransf_3"/>
    <property type="match status" value="1"/>
</dbReference>
<dbReference type="GO" id="GO:1990189">
    <property type="term" value="F:protein N-terminal-serine acetyltransferase activity"/>
    <property type="evidence" value="ECO:0007669"/>
    <property type="project" value="TreeGrafter"/>
</dbReference>
<gene>
    <name evidence="2" type="ORF">GJQ55_11655</name>
</gene>
<organism evidence="2 3">
    <name type="scientific">Venatoribacter cucullus</name>
    <dbReference type="NCBI Taxonomy" id="2661630"/>
    <lineage>
        <taxon>Bacteria</taxon>
        <taxon>Pseudomonadati</taxon>
        <taxon>Pseudomonadota</taxon>
        <taxon>Gammaproteobacteria</taxon>
        <taxon>Oceanospirillales</taxon>
        <taxon>Oceanospirillaceae</taxon>
        <taxon>Venatoribacter</taxon>
    </lineage>
</organism>
<dbReference type="Proteomes" id="UP000596074">
    <property type="component" value="Chromosome"/>
</dbReference>
<sequence length="176" mass="20085">MWNFTAGGFSLRLPVTEQDNEALFVLLNDAEVAAHIPRLPLTVAAQALDELRRVAMRFETREAAFWLVENNAGELIGRIGIQNINWLQRCARLQWEFPASVSLADLQQIVPAVLNYAFTELGLHRIEMRLEAGHELQQQRLQALGFQREGCLPAQLEFEGRSVDLELWSFLATDRR</sequence>
<dbReference type="GO" id="GO:0005737">
    <property type="term" value="C:cytoplasm"/>
    <property type="evidence" value="ECO:0007669"/>
    <property type="project" value="TreeGrafter"/>
</dbReference>
<protein>
    <submittedName>
        <fullName evidence="2">GNAT family N-acetyltransferase</fullName>
    </submittedName>
</protein>
<evidence type="ECO:0000259" key="1">
    <source>
        <dbReference type="Pfam" id="PF13302"/>
    </source>
</evidence>
<reference evidence="2 3" key="1">
    <citation type="submission" date="2019-11" db="EMBL/GenBank/DDBJ databases">
        <title>Venatorbacter sp. nov. a predator of Campylobacter and other Gram-negative bacteria.</title>
        <authorList>
            <person name="Saeedi A."/>
            <person name="Cummings N.J."/>
            <person name="Connerton I.F."/>
            <person name="Connerton P.L."/>
        </authorList>
    </citation>
    <scope>NUCLEOTIDE SEQUENCE [LARGE SCALE GENOMIC DNA]</scope>
    <source>
        <strain evidence="2">XL5</strain>
    </source>
</reference>
<dbReference type="AlphaFoldDB" id="A0A9X7UZU0"/>
<dbReference type="PANTHER" id="PTHR43441:SF11">
    <property type="entry name" value="RIBOSOMAL-PROTEIN-SERINE ACETYLTRANSFERASE"/>
    <property type="match status" value="1"/>
</dbReference>
<dbReference type="RefSeq" id="WP_228345148.1">
    <property type="nucleotide sequence ID" value="NZ_CP046056.1"/>
</dbReference>
<dbReference type="KEGG" id="vcw:GJQ55_11655"/>
<dbReference type="PANTHER" id="PTHR43441">
    <property type="entry name" value="RIBOSOMAL-PROTEIN-SERINE ACETYLTRANSFERASE"/>
    <property type="match status" value="1"/>
</dbReference>
<feature type="domain" description="N-acetyltransferase" evidence="1">
    <location>
        <begin position="14"/>
        <end position="147"/>
    </location>
</feature>
<evidence type="ECO:0000313" key="2">
    <source>
        <dbReference type="EMBL" id="QQD25086.1"/>
    </source>
</evidence>
<dbReference type="GO" id="GO:0008999">
    <property type="term" value="F:protein-N-terminal-alanine acetyltransferase activity"/>
    <property type="evidence" value="ECO:0007669"/>
    <property type="project" value="TreeGrafter"/>
</dbReference>
<dbReference type="SUPFAM" id="SSF55729">
    <property type="entry name" value="Acyl-CoA N-acyltransferases (Nat)"/>
    <property type="match status" value="1"/>
</dbReference>
<dbReference type="EMBL" id="CP046056">
    <property type="protein sequence ID" value="QQD25086.1"/>
    <property type="molecule type" value="Genomic_DNA"/>
</dbReference>
<proteinExistence type="predicted"/>
<evidence type="ECO:0000313" key="3">
    <source>
        <dbReference type="Proteomes" id="UP000596074"/>
    </source>
</evidence>
<name>A0A9X7UZU0_9GAMM</name>
<dbReference type="InterPro" id="IPR051908">
    <property type="entry name" value="Ribosomal_N-acetyltransferase"/>
</dbReference>
<keyword evidence="3" id="KW-1185">Reference proteome</keyword>